<reference evidence="1 2" key="1">
    <citation type="journal article" date="2019" name="Environ. Microbiol.">
        <title>At the nexus of three kingdoms: the genome of the mycorrhizal fungus Gigaspora margarita provides insights into plant, endobacterial and fungal interactions.</title>
        <authorList>
            <person name="Venice F."/>
            <person name="Ghignone S."/>
            <person name="Salvioli di Fossalunga A."/>
            <person name="Amselem J."/>
            <person name="Novero M."/>
            <person name="Xianan X."/>
            <person name="Sedzielewska Toro K."/>
            <person name="Morin E."/>
            <person name="Lipzen A."/>
            <person name="Grigoriev I.V."/>
            <person name="Henrissat B."/>
            <person name="Martin F.M."/>
            <person name="Bonfante P."/>
        </authorList>
    </citation>
    <scope>NUCLEOTIDE SEQUENCE [LARGE SCALE GENOMIC DNA]</scope>
    <source>
        <strain evidence="1 2">BEG34</strain>
    </source>
</reference>
<gene>
    <name evidence="1" type="ORF">F8M41_026301</name>
</gene>
<proteinExistence type="predicted"/>
<dbReference type="EMBL" id="WTPW01000976">
    <property type="protein sequence ID" value="KAF0465231.1"/>
    <property type="molecule type" value="Genomic_DNA"/>
</dbReference>
<sequence length="163" mass="19331">MYTIRLAVEAIKANIPCNNINCEHSYEYVVLSNNKGFKRIRPCAIKWRPFAMMDKHRPTKAALMPIIHSTILCWFHIMQTFKNHFRTQKIDLSLRYPIALAFKIIGRCRSIVEAKKMAIEYKNFIYSLPISTEAKTFFIRDLEENWLSKEWVLSFIDDRRLPS</sequence>
<dbReference type="AlphaFoldDB" id="A0A8H3XJ05"/>
<dbReference type="Proteomes" id="UP000439903">
    <property type="component" value="Unassembled WGS sequence"/>
</dbReference>
<organism evidence="1 2">
    <name type="scientific">Gigaspora margarita</name>
    <dbReference type="NCBI Taxonomy" id="4874"/>
    <lineage>
        <taxon>Eukaryota</taxon>
        <taxon>Fungi</taxon>
        <taxon>Fungi incertae sedis</taxon>
        <taxon>Mucoromycota</taxon>
        <taxon>Glomeromycotina</taxon>
        <taxon>Glomeromycetes</taxon>
        <taxon>Diversisporales</taxon>
        <taxon>Gigasporaceae</taxon>
        <taxon>Gigaspora</taxon>
    </lineage>
</organism>
<dbReference type="OrthoDB" id="2380943at2759"/>
<protein>
    <submittedName>
        <fullName evidence="1">Proteophosphoglycan ppg4</fullName>
    </submittedName>
</protein>
<comment type="caution">
    <text evidence="1">The sequence shown here is derived from an EMBL/GenBank/DDBJ whole genome shotgun (WGS) entry which is preliminary data.</text>
</comment>
<accession>A0A8H3XJ05</accession>
<keyword evidence="2" id="KW-1185">Reference proteome</keyword>
<name>A0A8H3XJ05_GIGMA</name>
<evidence type="ECO:0000313" key="1">
    <source>
        <dbReference type="EMBL" id="KAF0465231.1"/>
    </source>
</evidence>
<evidence type="ECO:0000313" key="2">
    <source>
        <dbReference type="Proteomes" id="UP000439903"/>
    </source>
</evidence>